<keyword evidence="2" id="KW-0805">Transcription regulation</keyword>
<dbReference type="PANTHER" id="PTHR30537">
    <property type="entry name" value="HTH-TYPE TRANSCRIPTIONAL REGULATOR"/>
    <property type="match status" value="1"/>
</dbReference>
<evidence type="ECO:0000256" key="2">
    <source>
        <dbReference type="ARBA" id="ARBA00023015"/>
    </source>
</evidence>
<reference evidence="6 7" key="1">
    <citation type="journal article" date="2014" name="Antonie Van Leeuwenhoek">
        <title>Hyphomonas beringensis sp. nov. and Hyphomonas chukchiensis sp. nov., isolated from surface seawater of the Bering Sea and Chukchi Sea.</title>
        <authorList>
            <person name="Li C."/>
            <person name="Lai Q."/>
            <person name="Li G."/>
            <person name="Dong C."/>
            <person name="Wang J."/>
            <person name="Liao Y."/>
            <person name="Shao Z."/>
        </authorList>
    </citation>
    <scope>NUCLEOTIDE SEQUENCE [LARGE SCALE GENOMIC DNA]</scope>
    <source>
        <strain evidence="6 7">MHS-3</strain>
    </source>
</reference>
<dbReference type="Proteomes" id="UP000027446">
    <property type="component" value="Unassembled WGS sequence"/>
</dbReference>
<dbReference type="InterPro" id="IPR005119">
    <property type="entry name" value="LysR_subst-bd"/>
</dbReference>
<keyword evidence="3" id="KW-0238">DNA-binding</keyword>
<proteinExistence type="inferred from homology"/>
<gene>
    <name evidence="6" type="ORF">HAD_14802</name>
</gene>
<dbReference type="FunFam" id="1.10.10.10:FF:000001">
    <property type="entry name" value="LysR family transcriptional regulator"/>
    <property type="match status" value="1"/>
</dbReference>
<dbReference type="Pfam" id="PF00126">
    <property type="entry name" value="HTH_1"/>
    <property type="match status" value="1"/>
</dbReference>
<dbReference type="InterPro" id="IPR036388">
    <property type="entry name" value="WH-like_DNA-bd_sf"/>
</dbReference>
<dbReference type="PANTHER" id="PTHR30537:SF3">
    <property type="entry name" value="TRANSCRIPTIONAL REGULATORY PROTEIN"/>
    <property type="match status" value="1"/>
</dbReference>
<dbReference type="PATRIC" id="fig|1280949.3.peg.3000"/>
<dbReference type="InterPro" id="IPR036390">
    <property type="entry name" value="WH_DNA-bd_sf"/>
</dbReference>
<dbReference type="SUPFAM" id="SSF53850">
    <property type="entry name" value="Periplasmic binding protein-like II"/>
    <property type="match status" value="1"/>
</dbReference>
<comment type="caution">
    <text evidence="6">The sequence shown here is derived from an EMBL/GenBank/DDBJ whole genome shotgun (WGS) entry which is preliminary data.</text>
</comment>
<protein>
    <submittedName>
        <fullName evidence="6">LysR family transcriptional regulator</fullName>
    </submittedName>
</protein>
<dbReference type="AlphaFoldDB" id="A0A069E0Y1"/>
<feature type="domain" description="HTH lysR-type" evidence="5">
    <location>
        <begin position="13"/>
        <end position="70"/>
    </location>
</feature>
<dbReference type="GO" id="GO:0006351">
    <property type="term" value="P:DNA-templated transcription"/>
    <property type="evidence" value="ECO:0007669"/>
    <property type="project" value="TreeGrafter"/>
</dbReference>
<organism evidence="6 7">
    <name type="scientific">Hyphomonas adhaerens MHS-3</name>
    <dbReference type="NCBI Taxonomy" id="1280949"/>
    <lineage>
        <taxon>Bacteria</taxon>
        <taxon>Pseudomonadati</taxon>
        <taxon>Pseudomonadota</taxon>
        <taxon>Alphaproteobacteria</taxon>
        <taxon>Hyphomonadales</taxon>
        <taxon>Hyphomonadaceae</taxon>
        <taxon>Hyphomonas</taxon>
    </lineage>
</organism>
<dbReference type="OrthoDB" id="7624726at2"/>
<accession>A0A069E0Y1</accession>
<comment type="similarity">
    <text evidence="1">Belongs to the LysR transcriptional regulatory family.</text>
</comment>
<evidence type="ECO:0000313" key="7">
    <source>
        <dbReference type="Proteomes" id="UP000027446"/>
    </source>
</evidence>
<dbReference type="STRING" id="1280949.HAD_14802"/>
<dbReference type="InterPro" id="IPR000847">
    <property type="entry name" value="LysR_HTH_N"/>
</dbReference>
<dbReference type="eggNOG" id="COG0583">
    <property type="taxonomic scope" value="Bacteria"/>
</dbReference>
<dbReference type="PROSITE" id="PS50931">
    <property type="entry name" value="HTH_LYSR"/>
    <property type="match status" value="1"/>
</dbReference>
<evidence type="ECO:0000256" key="4">
    <source>
        <dbReference type="ARBA" id="ARBA00023163"/>
    </source>
</evidence>
<evidence type="ECO:0000259" key="5">
    <source>
        <dbReference type="PROSITE" id="PS50931"/>
    </source>
</evidence>
<dbReference type="GO" id="GO:0003700">
    <property type="term" value="F:DNA-binding transcription factor activity"/>
    <property type="evidence" value="ECO:0007669"/>
    <property type="project" value="InterPro"/>
</dbReference>
<dbReference type="Gene3D" id="1.10.10.10">
    <property type="entry name" value="Winged helix-like DNA-binding domain superfamily/Winged helix DNA-binding domain"/>
    <property type="match status" value="1"/>
</dbReference>
<keyword evidence="4" id="KW-0804">Transcription</keyword>
<dbReference type="EMBL" id="ARYH01000003">
    <property type="protein sequence ID" value="KCZ82966.1"/>
    <property type="molecule type" value="Genomic_DNA"/>
</dbReference>
<keyword evidence="7" id="KW-1185">Reference proteome</keyword>
<dbReference type="RefSeq" id="WP_035573141.1">
    <property type="nucleotide sequence ID" value="NZ_ARYH01000003.1"/>
</dbReference>
<dbReference type="GO" id="GO:0043565">
    <property type="term" value="F:sequence-specific DNA binding"/>
    <property type="evidence" value="ECO:0007669"/>
    <property type="project" value="TreeGrafter"/>
</dbReference>
<dbReference type="InterPro" id="IPR058163">
    <property type="entry name" value="LysR-type_TF_proteobact-type"/>
</dbReference>
<evidence type="ECO:0000256" key="1">
    <source>
        <dbReference type="ARBA" id="ARBA00009437"/>
    </source>
</evidence>
<evidence type="ECO:0000313" key="6">
    <source>
        <dbReference type="EMBL" id="KCZ82966.1"/>
    </source>
</evidence>
<name>A0A069E0Y1_9PROT</name>
<evidence type="ECO:0000256" key="3">
    <source>
        <dbReference type="ARBA" id="ARBA00023125"/>
    </source>
</evidence>
<sequence length="329" mass="37317">MSEPEGIILTERMDWDNMRVFRIVAELGSMNAAAHRLQESAPTIGRKIDQLEKDLNTVLLVRTTRGVELTDAGRIALSHIHAMAESVGEVFEYAGNRDRDVEGRIVLATGDGLGPYWIAPRLPEFQAANPKVQLRMRVVDAVPDLLEGEADIAIQFTEPKSPEIIGRKLGVLHYMSFASDAYLNECEQLPNSLFEYFRYKTILHEGYVNQIERWAPRVAELKKMIDYSLVTNSAAAMIEVCAHGGGIAVLPSYIGEVDERVKPLNLPEIAPIQFWLTYTERVRRLPQGQAVLDWLWTIFDERRVAWFRDAFVHPDQVKHGAESQITRTF</sequence>
<dbReference type="Pfam" id="PF03466">
    <property type="entry name" value="LysR_substrate"/>
    <property type="match status" value="1"/>
</dbReference>
<dbReference type="Gene3D" id="3.40.190.290">
    <property type="match status" value="1"/>
</dbReference>
<dbReference type="SUPFAM" id="SSF46785">
    <property type="entry name" value="Winged helix' DNA-binding domain"/>
    <property type="match status" value="1"/>
</dbReference>